<gene>
    <name evidence="2" type="ORF">DES48_108119</name>
</gene>
<accession>A0A366E1V9</accession>
<dbReference type="RefSeq" id="WP_147232408.1">
    <property type="nucleotide sequence ID" value="NZ_BAABQN010000015.1"/>
</dbReference>
<reference evidence="2 3" key="1">
    <citation type="submission" date="2018-06" db="EMBL/GenBank/DDBJ databases">
        <title>Genomic Encyclopedia of Type Strains, Phase IV (KMG-IV): sequencing the most valuable type-strain genomes for metagenomic binning, comparative biology and taxonomic classification.</title>
        <authorList>
            <person name="Goeker M."/>
        </authorList>
    </citation>
    <scope>NUCLEOTIDE SEQUENCE [LARGE SCALE GENOMIC DNA]</scope>
    <source>
        <strain evidence="2 3">DSM 15140</strain>
    </source>
</reference>
<evidence type="ECO:0000313" key="2">
    <source>
        <dbReference type="EMBL" id="RBO95408.1"/>
    </source>
</evidence>
<dbReference type="STRING" id="200904.GCA_900168775_02893"/>
<keyword evidence="1" id="KW-0812">Transmembrane</keyword>
<feature type="transmembrane region" description="Helical" evidence="1">
    <location>
        <begin position="6"/>
        <end position="31"/>
    </location>
</feature>
<sequence>MDLTVVIQMLILLITIILTSVNLSECLSALLRERKDEFAIYRAISCRKKWIMRTVLQETSNFQQLKPSSG</sequence>
<evidence type="ECO:0000256" key="1">
    <source>
        <dbReference type="SAM" id="Phobius"/>
    </source>
</evidence>
<proteinExistence type="predicted"/>
<protein>
    <submittedName>
        <fullName evidence="2">Uncharacterized protein</fullName>
    </submittedName>
</protein>
<evidence type="ECO:0000313" key="3">
    <source>
        <dbReference type="Proteomes" id="UP000252254"/>
    </source>
</evidence>
<dbReference type="EMBL" id="QNRI01000008">
    <property type="protein sequence ID" value="RBO95408.1"/>
    <property type="molecule type" value="Genomic_DNA"/>
</dbReference>
<keyword evidence="3" id="KW-1185">Reference proteome</keyword>
<keyword evidence="1" id="KW-0472">Membrane</keyword>
<comment type="caution">
    <text evidence="2">The sequence shown here is derived from an EMBL/GenBank/DDBJ whole genome shotgun (WGS) entry which is preliminary data.</text>
</comment>
<organism evidence="2 3">
    <name type="scientific">Paraliobacillus ryukyuensis</name>
    <dbReference type="NCBI Taxonomy" id="200904"/>
    <lineage>
        <taxon>Bacteria</taxon>
        <taxon>Bacillati</taxon>
        <taxon>Bacillota</taxon>
        <taxon>Bacilli</taxon>
        <taxon>Bacillales</taxon>
        <taxon>Bacillaceae</taxon>
        <taxon>Paraliobacillus</taxon>
    </lineage>
</organism>
<dbReference type="Proteomes" id="UP000252254">
    <property type="component" value="Unassembled WGS sequence"/>
</dbReference>
<dbReference type="AlphaFoldDB" id="A0A366E1V9"/>
<name>A0A366E1V9_9BACI</name>
<keyword evidence="1" id="KW-1133">Transmembrane helix</keyword>